<accession>A0A1I0P298</accession>
<dbReference type="AlphaFoldDB" id="A0A1I0P298"/>
<dbReference type="InterPro" id="IPR017853">
    <property type="entry name" value="GH"/>
</dbReference>
<dbReference type="EMBL" id="FOJG01000001">
    <property type="protein sequence ID" value="SEW08329.1"/>
    <property type="molecule type" value="Genomic_DNA"/>
</dbReference>
<keyword evidence="4" id="KW-1185">Reference proteome</keyword>
<evidence type="ECO:0000256" key="1">
    <source>
        <dbReference type="SAM" id="SignalP"/>
    </source>
</evidence>
<dbReference type="Pfam" id="PF19543">
    <property type="entry name" value="GH123_N"/>
    <property type="match status" value="1"/>
</dbReference>
<evidence type="ECO:0000259" key="2">
    <source>
        <dbReference type="Pfam" id="PF19543"/>
    </source>
</evidence>
<proteinExistence type="predicted"/>
<evidence type="ECO:0000313" key="4">
    <source>
        <dbReference type="Proteomes" id="UP000199310"/>
    </source>
</evidence>
<reference evidence="4" key="1">
    <citation type="submission" date="2016-10" db="EMBL/GenBank/DDBJ databases">
        <authorList>
            <person name="Varghese N."/>
            <person name="Submissions S."/>
        </authorList>
    </citation>
    <scope>NUCLEOTIDE SEQUENCE [LARGE SCALE GENOMIC DNA]</scope>
    <source>
        <strain evidence="4">DSM 3695</strain>
    </source>
</reference>
<dbReference type="SUPFAM" id="SSF51445">
    <property type="entry name" value="(Trans)glycosidases"/>
    <property type="match status" value="1"/>
</dbReference>
<feature type="domain" description="Glycoside hydrolase 123-like N-terminal" evidence="2">
    <location>
        <begin position="40"/>
        <end position="1006"/>
    </location>
</feature>
<feature type="chain" id="PRO_5011766855" description="Glycoside hydrolase 123-like N-terminal domain-containing protein" evidence="1">
    <location>
        <begin position="31"/>
        <end position="1006"/>
    </location>
</feature>
<feature type="signal peptide" evidence="1">
    <location>
        <begin position="1"/>
        <end position="30"/>
    </location>
</feature>
<name>A0A1I0P298_9BACT</name>
<dbReference type="Gene3D" id="3.20.20.80">
    <property type="entry name" value="Glycosidases"/>
    <property type="match status" value="1"/>
</dbReference>
<dbReference type="Proteomes" id="UP000199310">
    <property type="component" value="Unassembled WGS sequence"/>
</dbReference>
<protein>
    <recommendedName>
        <fullName evidence="2">Glycoside hydrolase 123-like N-terminal domain-containing protein</fullName>
    </recommendedName>
</protein>
<sequence length="1006" mass="113792">MYQTNHHSRYFRKGLLLAGFTFSFLTAALAQEVKYTNGNNNWNADSLGNHRAVVTFNGATRVARVVIPWRRRDEHPELKRIIVQDAKTKQKINNVKTLVLNREQGDLCFEPVSGKGDYYIYYLPSKNEGRDNYPKGVYLAPEQTADNSWLQSIPAGMKPNATVKELESIDSFNTFYPMEVIATAAEEKQLLLKHPGAGYMVFPEDREFPIKMTEDLPQRWIKKGPSQAFSGEAGKGEYYAFQLGIYARHDMKDVQISFADLKTATGQTIPAAQLNCINTHGTTYDAKPFTATVNIPEGKIQAMWCGVDVPENAVAGVYKGIATISAQGMPAMPVRLTLTVMNKPVVNSGFNEPWKQTRLKWLNSTLAQDNSVIAPYTPLERKDSVISLLGRKVGINKDGFPAQIQTFFTPEMTTLATQPKNIFTEPVHFHFTSAATGKDLTWKSNGWQVTSQEAGKISWKAVNTTTGLEMEVNAALEFDGFLDYTVKVTALEDVSLKEITMHLPFDKGAAKYMMGLNQKGGLRPEKIDWKWNVKNKNQDGAWIGDVNAGIQFNLRDENYVRPLNTNFYLQKPLLLPTSWGNGDKGGITIGEKGKAILVNSYSGERTLHKGEVLYYNFHLIITPFHTINTDFQWSTRFYHKYNNLDSIKATGATVVNIHHGNDINPWINYPFIETKKMKDYIDEAHQKGLKVKIYNTVRELSNHAWETFPLRSLGHEVYSPGKGGGFSWLQEHVGQDYIAAWFVPEFKDAAIINSGMNRWHNYYVEGMNWLVQNVGIDGIYLDDVAFDRVTMKRVKRVLTKDNHPGIIDLHSANQYNKSDGFINSAVLYMEHFPYLNRLWFGEYFDYEKNDPDFFLTEVSGIPFGLMGEMLQDGGNQWRGMVYGMTNRMPWTATSDPRPIWKVWDDFGMQGTKMVGYWVDNNPVKTNNPLVPATIYRKDGAVLVSIASWAAENTTVKLTIDWKALGIDPAKAVITAPDIRNFQRGQVFGKEASIPVEKNKGWLLIIK</sequence>
<dbReference type="RefSeq" id="WP_245752355.1">
    <property type="nucleotide sequence ID" value="NZ_FOJG01000001.1"/>
</dbReference>
<organism evidence="3 4">
    <name type="scientific">Chitinophaga arvensicola</name>
    <dbReference type="NCBI Taxonomy" id="29529"/>
    <lineage>
        <taxon>Bacteria</taxon>
        <taxon>Pseudomonadati</taxon>
        <taxon>Bacteroidota</taxon>
        <taxon>Chitinophagia</taxon>
        <taxon>Chitinophagales</taxon>
        <taxon>Chitinophagaceae</taxon>
        <taxon>Chitinophaga</taxon>
    </lineage>
</organism>
<dbReference type="STRING" id="29529.SAMN04488122_0519"/>
<dbReference type="InterPro" id="IPR045711">
    <property type="entry name" value="GH123-like_N"/>
</dbReference>
<keyword evidence="1" id="KW-0732">Signal</keyword>
<evidence type="ECO:0000313" key="3">
    <source>
        <dbReference type="EMBL" id="SEW08329.1"/>
    </source>
</evidence>
<gene>
    <name evidence="3" type="ORF">SAMN04488122_0519</name>
</gene>